<name>A0A195AYM8_9HYME</name>
<sequence>MEHRPVRETLVQATTTAAAAIHRCGAPCKKLFHTTCICNKSPIANDGVTLPENSVIPEELVLPSSSSYVQLNEDRLSLTDDSLIEDSLIDYVENVEDVMSELFERIFILPFLLKNNKIFIKIAMIF</sequence>
<reference evidence="1 2" key="1">
    <citation type="submission" date="2015-09" db="EMBL/GenBank/DDBJ databases">
        <title>Atta colombica WGS genome.</title>
        <authorList>
            <person name="Nygaard S."/>
            <person name="Hu H."/>
            <person name="Boomsma J."/>
            <person name="Zhang G."/>
        </authorList>
    </citation>
    <scope>NUCLEOTIDE SEQUENCE [LARGE SCALE GENOMIC DNA]</scope>
    <source>
        <strain evidence="1">Treedump-2</strain>
        <tissue evidence="1">Whole body</tissue>
    </source>
</reference>
<dbReference type="Proteomes" id="UP000078540">
    <property type="component" value="Unassembled WGS sequence"/>
</dbReference>
<dbReference type="AlphaFoldDB" id="A0A195AYM8"/>
<proteinExistence type="predicted"/>
<organism evidence="1 2">
    <name type="scientific">Atta colombica</name>
    <dbReference type="NCBI Taxonomy" id="520822"/>
    <lineage>
        <taxon>Eukaryota</taxon>
        <taxon>Metazoa</taxon>
        <taxon>Ecdysozoa</taxon>
        <taxon>Arthropoda</taxon>
        <taxon>Hexapoda</taxon>
        <taxon>Insecta</taxon>
        <taxon>Pterygota</taxon>
        <taxon>Neoptera</taxon>
        <taxon>Endopterygota</taxon>
        <taxon>Hymenoptera</taxon>
        <taxon>Apocrita</taxon>
        <taxon>Aculeata</taxon>
        <taxon>Formicoidea</taxon>
        <taxon>Formicidae</taxon>
        <taxon>Myrmicinae</taxon>
        <taxon>Atta</taxon>
    </lineage>
</organism>
<accession>A0A195AYM8</accession>
<evidence type="ECO:0000313" key="1">
    <source>
        <dbReference type="EMBL" id="KYM77301.1"/>
    </source>
</evidence>
<gene>
    <name evidence="1" type="ORF">ALC53_12282</name>
</gene>
<dbReference type="EMBL" id="KQ976701">
    <property type="protein sequence ID" value="KYM77301.1"/>
    <property type="molecule type" value="Genomic_DNA"/>
</dbReference>
<evidence type="ECO:0000313" key="2">
    <source>
        <dbReference type="Proteomes" id="UP000078540"/>
    </source>
</evidence>
<keyword evidence="2" id="KW-1185">Reference proteome</keyword>
<protein>
    <submittedName>
        <fullName evidence="1">Uncharacterized protein</fullName>
    </submittedName>
</protein>